<organism evidence="1 2">
    <name type="scientific">Rhodocollybia butyracea</name>
    <dbReference type="NCBI Taxonomy" id="206335"/>
    <lineage>
        <taxon>Eukaryota</taxon>
        <taxon>Fungi</taxon>
        <taxon>Dikarya</taxon>
        <taxon>Basidiomycota</taxon>
        <taxon>Agaricomycotina</taxon>
        <taxon>Agaricomycetes</taxon>
        <taxon>Agaricomycetidae</taxon>
        <taxon>Agaricales</taxon>
        <taxon>Marasmiineae</taxon>
        <taxon>Omphalotaceae</taxon>
        <taxon>Rhodocollybia</taxon>
    </lineage>
</organism>
<keyword evidence="2" id="KW-1185">Reference proteome</keyword>
<evidence type="ECO:0008006" key="3">
    <source>
        <dbReference type="Google" id="ProtNLM"/>
    </source>
</evidence>
<accession>A0A9P5QB71</accession>
<evidence type="ECO:0000313" key="1">
    <source>
        <dbReference type="EMBL" id="KAF9077772.1"/>
    </source>
</evidence>
<dbReference type="AlphaFoldDB" id="A0A9P5QB71"/>
<evidence type="ECO:0000313" key="2">
    <source>
        <dbReference type="Proteomes" id="UP000772434"/>
    </source>
</evidence>
<name>A0A9P5QB71_9AGAR</name>
<dbReference type="EMBL" id="JADNRY010000003">
    <property type="protein sequence ID" value="KAF9077772.1"/>
    <property type="molecule type" value="Genomic_DNA"/>
</dbReference>
<dbReference type="OrthoDB" id="2788229at2759"/>
<comment type="caution">
    <text evidence="1">The sequence shown here is derived from an EMBL/GenBank/DDBJ whole genome shotgun (WGS) entry which is preliminary data.</text>
</comment>
<protein>
    <recommendedName>
        <fullName evidence="3">F-box domain-containing protein</fullName>
    </recommendedName>
</protein>
<reference evidence="1" key="1">
    <citation type="submission" date="2020-11" db="EMBL/GenBank/DDBJ databases">
        <authorList>
            <consortium name="DOE Joint Genome Institute"/>
            <person name="Ahrendt S."/>
            <person name="Riley R."/>
            <person name="Andreopoulos W."/>
            <person name="Labutti K."/>
            <person name="Pangilinan J."/>
            <person name="Ruiz-Duenas F.J."/>
            <person name="Barrasa J.M."/>
            <person name="Sanchez-Garcia M."/>
            <person name="Camarero S."/>
            <person name="Miyauchi S."/>
            <person name="Serrano A."/>
            <person name="Linde D."/>
            <person name="Babiker R."/>
            <person name="Drula E."/>
            <person name="Ayuso-Fernandez I."/>
            <person name="Pacheco R."/>
            <person name="Padilla G."/>
            <person name="Ferreira P."/>
            <person name="Barriuso J."/>
            <person name="Kellner H."/>
            <person name="Castanera R."/>
            <person name="Alfaro M."/>
            <person name="Ramirez L."/>
            <person name="Pisabarro A.G."/>
            <person name="Kuo A."/>
            <person name="Tritt A."/>
            <person name="Lipzen A."/>
            <person name="He G."/>
            <person name="Yan M."/>
            <person name="Ng V."/>
            <person name="Cullen D."/>
            <person name="Martin F."/>
            <person name="Rosso M.-N."/>
            <person name="Henrissat B."/>
            <person name="Hibbett D."/>
            <person name="Martinez A.T."/>
            <person name="Grigoriev I.V."/>
        </authorList>
    </citation>
    <scope>NUCLEOTIDE SEQUENCE</scope>
    <source>
        <strain evidence="1">AH 40177</strain>
    </source>
</reference>
<gene>
    <name evidence="1" type="ORF">BDP27DRAFT_489257</name>
</gene>
<dbReference type="Proteomes" id="UP000772434">
    <property type="component" value="Unassembled WGS sequence"/>
</dbReference>
<sequence>MSTTVVGSRTQYPHCPQELIDRILDEFYDSKADLLTCSLVSRFWLQRSRKHLFRSLFWRLQDNTVPRQSITLPLRFSHWVQELFVDFADFESHLVEEFLQDSTFFKLRRLTLANASLVVPDLLHSCTLPMFLRQNPELEHVGFIRVTFASLDQFIPPSGSGIKSLLLHSLEVEEVTEDFRGTTLPVYLESLDVFDVDPEVTDVLFLRSKSPFDLSKLKSLHLREDGHDAILKRASLSLNKLFLFPPSQRLLSCLDLSLLHPRLLPNLIHLTIGANDFKYDAIPDMLTHFSSLLASSDLTFPHLGSLIMIVKMEPGYPRTARKDDSVVEFLSTACAVMPSLKRMALVLQLRGRCLDTFELKTEAGTQPCKGAN</sequence>
<proteinExistence type="predicted"/>